<evidence type="ECO:0000256" key="1">
    <source>
        <dbReference type="SAM" id="MobiDB-lite"/>
    </source>
</evidence>
<reference evidence="2" key="1">
    <citation type="journal article" date="2020" name="Fungal Divers.">
        <title>Resolving the Mortierellaceae phylogeny through synthesis of multi-gene phylogenetics and phylogenomics.</title>
        <authorList>
            <person name="Vandepol N."/>
            <person name="Liber J."/>
            <person name="Desiro A."/>
            <person name="Na H."/>
            <person name="Kennedy M."/>
            <person name="Barry K."/>
            <person name="Grigoriev I.V."/>
            <person name="Miller A.N."/>
            <person name="O'Donnell K."/>
            <person name="Stajich J.E."/>
            <person name="Bonito G."/>
        </authorList>
    </citation>
    <scope>NUCLEOTIDE SEQUENCE</scope>
    <source>
        <strain evidence="2">KOD948</strain>
    </source>
</reference>
<comment type="caution">
    <text evidence="2">The sequence shown here is derived from an EMBL/GenBank/DDBJ whole genome shotgun (WGS) entry which is preliminary data.</text>
</comment>
<dbReference type="OrthoDB" id="2434091at2759"/>
<feature type="region of interest" description="Disordered" evidence="1">
    <location>
        <begin position="73"/>
        <end position="107"/>
    </location>
</feature>
<keyword evidence="3" id="KW-1185">Reference proteome</keyword>
<dbReference type="EMBL" id="JAAAJA010000123">
    <property type="protein sequence ID" value="KAG0261504.1"/>
    <property type="molecule type" value="Genomic_DNA"/>
</dbReference>
<sequence length="132" mass="14166">MSLSAFVCQESWAADGTASCLRFSDLKYCKKDAESKNLNFYCVDENTISIGGKGPKPLPSKLNMTVYMCNQDSCPNEAPPKPAKDEKEDKKDKDNSNAGGSGTPTSAAVVDKKTTLSGLFVLGLIASQMLLF</sequence>
<dbReference type="AlphaFoldDB" id="A0A9P6Q824"/>
<evidence type="ECO:0000313" key="2">
    <source>
        <dbReference type="EMBL" id="KAG0261504.1"/>
    </source>
</evidence>
<organism evidence="2 3">
    <name type="scientific">Mortierella polycephala</name>
    <dbReference type="NCBI Taxonomy" id="41804"/>
    <lineage>
        <taxon>Eukaryota</taxon>
        <taxon>Fungi</taxon>
        <taxon>Fungi incertae sedis</taxon>
        <taxon>Mucoromycota</taxon>
        <taxon>Mortierellomycotina</taxon>
        <taxon>Mortierellomycetes</taxon>
        <taxon>Mortierellales</taxon>
        <taxon>Mortierellaceae</taxon>
        <taxon>Mortierella</taxon>
    </lineage>
</organism>
<feature type="compositionally biased region" description="Basic and acidic residues" evidence="1">
    <location>
        <begin position="82"/>
        <end position="95"/>
    </location>
</feature>
<name>A0A9P6Q824_9FUNG</name>
<gene>
    <name evidence="2" type="ORF">BG011_000968</name>
</gene>
<accession>A0A9P6Q824</accession>
<evidence type="ECO:0000313" key="3">
    <source>
        <dbReference type="Proteomes" id="UP000726737"/>
    </source>
</evidence>
<proteinExistence type="predicted"/>
<dbReference type="Proteomes" id="UP000726737">
    <property type="component" value="Unassembled WGS sequence"/>
</dbReference>
<protein>
    <submittedName>
        <fullName evidence="2">Uncharacterized protein</fullName>
    </submittedName>
</protein>